<dbReference type="Proteomes" id="UP000186744">
    <property type="component" value="Unassembled WGS sequence"/>
</dbReference>
<keyword evidence="2" id="KW-1185">Reference proteome</keyword>
<proteinExistence type="predicted"/>
<evidence type="ECO:0008006" key="3">
    <source>
        <dbReference type="Google" id="ProtNLM"/>
    </source>
</evidence>
<dbReference type="InterPro" id="IPR018691">
    <property type="entry name" value="DUF2188"/>
</dbReference>
<gene>
    <name evidence="1" type="ORF">SAMN05421786_1011112</name>
</gene>
<dbReference type="RefSeq" id="WP_076550506.1">
    <property type="nucleotide sequence ID" value="NZ_FTOL01000001.1"/>
</dbReference>
<name>A0A1N7L950_9FLAO</name>
<organism evidence="1 2">
    <name type="scientific">Chryseobacterium ureilyticum</name>
    <dbReference type="NCBI Taxonomy" id="373668"/>
    <lineage>
        <taxon>Bacteria</taxon>
        <taxon>Pseudomonadati</taxon>
        <taxon>Bacteroidota</taxon>
        <taxon>Flavobacteriia</taxon>
        <taxon>Flavobacteriales</taxon>
        <taxon>Weeksellaceae</taxon>
        <taxon>Chryseobacterium group</taxon>
        <taxon>Chryseobacterium</taxon>
    </lineage>
</organism>
<accession>A0A1N7L950</accession>
<protein>
    <recommendedName>
        <fullName evidence="3">DUF2188 domain-containing protein</fullName>
    </recommendedName>
</protein>
<reference evidence="2" key="1">
    <citation type="submission" date="2017-01" db="EMBL/GenBank/DDBJ databases">
        <authorList>
            <person name="Varghese N."/>
            <person name="Submissions S."/>
        </authorList>
    </citation>
    <scope>NUCLEOTIDE SEQUENCE [LARGE SCALE GENOMIC DNA]</scope>
    <source>
        <strain evidence="2">DSM 18017</strain>
    </source>
</reference>
<evidence type="ECO:0000313" key="2">
    <source>
        <dbReference type="Proteomes" id="UP000186744"/>
    </source>
</evidence>
<dbReference type="Pfam" id="PF09954">
    <property type="entry name" value="DUF2188"/>
    <property type="match status" value="1"/>
</dbReference>
<dbReference type="OrthoDB" id="8858565at2"/>
<evidence type="ECO:0000313" key="1">
    <source>
        <dbReference type="EMBL" id="SIS70369.1"/>
    </source>
</evidence>
<sequence>MKKNQHVVPHQGKWAVKGAGNQKNTVITNTQKEAIDKARGIAINQESELFIHGTGGQIRAKNSYGNDPSDVKG</sequence>
<dbReference type="STRING" id="373668.SAMN05421786_1011112"/>
<dbReference type="EMBL" id="FTOL01000001">
    <property type="protein sequence ID" value="SIS70369.1"/>
    <property type="molecule type" value="Genomic_DNA"/>
</dbReference>
<dbReference type="AlphaFoldDB" id="A0A1N7L950"/>